<sequence>MDTSSKENIRLFSKNSMQPVGRLSFKTEYPSPEEKQPGCGQLKVFLGALSFVYFAKALAEGYLKSTITQIERRFDIPSSLVGIIDGSFEIGNLLVIAFVSYFGAKLHRPKIIGAGCLIMGVGTLLIAMPQFFMEHYKYERYSPVSNSTLSISPCLLDSNNSLPIPVAEKSQSKINNECQIDASSSMWVYVFLGNLLRGFGETPIQPLGIAYLDDFASQDNAAFYIGCVQTVAIIGPIFGFLLGSLCAKLYVDIGFVNLDHITITPKDPQWVGAWWLGYLIAGSITLLAAVPFWCLPRTLPRPRSREDSSSSSEKSKFIMDDHTDYQTPPGEKAKIMEMARDFLPSLKSLFGNPVYFLYLCASTVQFNSLFGMVTYKPKYIEQQYGQSASKANFVIGLINIPAVALGIFSGGIVMKKFRISIRGAAKLYLGSSGLGYLLFLSLFALGCENSDVAGLTISYQGTKPVSYHERALFSDCNSRCKCSETKWEPICGENGITYASACLAGCQTTTGSGKTTIFNNCTCVGLAASKSGNSTGMVGRCQKDNGCAKMFLYFLVIAVITSYTLSVGGIPGYILLLRCIKPQLKSFALGIYTLAVRVLGQKNCLEKDSGSYMWIYVLMGNMLRGIGETPIGPLGISYIDDFAEEGHSSLYLGNLLAVTMIGPIIGFILVSQFSKMYVDIGYVDLSTIRITPKDSRWVGAWWLGFLAAGLIAIISSIPFFFLPKTLNKSNKEKKASASSVSLPMKNEEKSQMASLTKTGQNVTDTVTGFLQSLKSILTNPLYVLTLFLTLLQASSHIGSITYVFKYVEQQYGNSASETSILLGFISIPSLAAGMFTGGFIVKKFKFTLVGIAKFSLCAHMTSFLFHLINFALICENKSVAGLTLTYDGNTPVASHVNVPLSYCNSDCNCDPTQWEPLCGSNGITYMSPCLAGCTSSSGSKKSIVFHNCSCVEENGFQSKNNSMKLGECPKSDDCKRKFYIYIIVQILTLFSAALGSTSNIMLIFKNVEPELKSLAMGFHSLTIRTLGGIPAPIYFGALIDRACMKWSINNYGKQGSCRLYNSLLYGHTFFGLTTGLKFPALVLFVVLIFAMKKKYQGKDIKASENETKAVNEANSGPLINDAKVDHETHI</sequence>
<dbReference type="GO" id="GO:0015347">
    <property type="term" value="F:sodium-independent organic anion transmembrane transporter activity"/>
    <property type="evidence" value="ECO:0007669"/>
    <property type="project" value="TreeGrafter"/>
</dbReference>
<dbReference type="FunFam" id="1.20.1250.20:FF:000202">
    <property type="entry name" value="Solute carrier organic anion transporter family member"/>
    <property type="match status" value="1"/>
</dbReference>
<dbReference type="PANTHER" id="PTHR11388:SF99">
    <property type="entry name" value="SOLUTE CARRIER ORGANIC ANION TRANSPORTER FAMILY MEMBER 1C1"/>
    <property type="match status" value="1"/>
</dbReference>
<dbReference type="EMBL" id="VBQZ03000003">
    <property type="protein sequence ID" value="MXQ79988.1"/>
    <property type="molecule type" value="Genomic_DNA"/>
</dbReference>
<proteinExistence type="inferred from homology"/>
<feature type="transmembrane region" description="Helical" evidence="18">
    <location>
        <begin position="550"/>
        <end position="576"/>
    </location>
</feature>
<feature type="transmembrane region" description="Helical" evidence="18">
    <location>
        <begin position="820"/>
        <end position="841"/>
    </location>
</feature>
<feature type="transmembrane region" description="Helical" evidence="18">
    <location>
        <begin position="425"/>
        <end position="445"/>
    </location>
</feature>
<keyword evidence="8" id="KW-0406">Ion transport</keyword>
<feature type="domain" description="Kazal-like" evidence="19">
    <location>
        <begin position="897"/>
        <end position="952"/>
    </location>
</feature>
<comment type="subcellular location">
    <subcellularLocation>
        <location evidence="1">Cell membrane</location>
        <topology evidence="1">Multi-pass membrane protein</topology>
    </subcellularLocation>
</comment>
<evidence type="ECO:0000313" key="20">
    <source>
        <dbReference type="EMBL" id="MXQ79988.1"/>
    </source>
</evidence>
<comment type="catalytic activity">
    <reaction evidence="12">
        <text>3,3',5'-triiodo-L-thyronine(out) = 3,3',5'-triiodo-L-thyronine(in)</text>
        <dbReference type="Rhea" id="RHEA:71815"/>
        <dbReference type="ChEBI" id="CHEBI:57261"/>
    </reaction>
</comment>
<evidence type="ECO:0000313" key="21">
    <source>
        <dbReference type="Proteomes" id="UP000322234"/>
    </source>
</evidence>
<feature type="transmembrane region" description="Helical" evidence="18">
    <location>
        <begin position="650"/>
        <end position="670"/>
    </location>
</feature>
<feature type="transmembrane region" description="Helical" evidence="18">
    <location>
        <begin position="271"/>
        <end position="295"/>
    </location>
</feature>
<feature type="transmembrane region" description="Helical" evidence="18">
    <location>
        <begin position="221"/>
        <end position="251"/>
    </location>
</feature>
<dbReference type="GO" id="GO:0016323">
    <property type="term" value="C:basolateral plasma membrane"/>
    <property type="evidence" value="ECO:0007669"/>
    <property type="project" value="TreeGrafter"/>
</dbReference>
<dbReference type="Pfam" id="PF03137">
    <property type="entry name" value="OATP"/>
    <property type="match status" value="2"/>
</dbReference>
<accession>A0A6B0QQ30</accession>
<evidence type="ECO:0000256" key="13">
    <source>
        <dbReference type="ARBA" id="ARBA00051340"/>
    </source>
</evidence>
<keyword evidence="5 18" id="KW-0812">Transmembrane</keyword>
<reference evidence="20" key="1">
    <citation type="submission" date="2019-10" db="EMBL/GenBank/DDBJ databases">
        <title>The sequence and de novo assembly of the wild yak genome.</title>
        <authorList>
            <person name="Liu Y."/>
        </authorList>
    </citation>
    <scope>NUCLEOTIDE SEQUENCE [LARGE SCALE GENOMIC DNA]</scope>
    <source>
        <strain evidence="20">WY2019</strain>
    </source>
</reference>
<dbReference type="GO" id="GO:0006811">
    <property type="term" value="P:monoatomic ion transport"/>
    <property type="evidence" value="ECO:0007669"/>
    <property type="project" value="UniProtKB-KW"/>
</dbReference>
<feature type="transmembrane region" description="Helical" evidence="18">
    <location>
        <begin position="1069"/>
        <end position="1091"/>
    </location>
</feature>
<dbReference type="FunFam" id="3.30.60.30:FF:000048">
    <property type="entry name" value="Solute carrier organic anion transporter family member"/>
    <property type="match status" value="1"/>
</dbReference>
<evidence type="ECO:0000256" key="3">
    <source>
        <dbReference type="ARBA" id="ARBA00022448"/>
    </source>
</evidence>
<dbReference type="InterPro" id="IPR036058">
    <property type="entry name" value="Kazal_dom_sf"/>
</dbReference>
<comment type="similarity">
    <text evidence="2">Belongs to the organo anion transporter (TC 2.A.60) family.</text>
</comment>
<dbReference type="CDD" id="cd17459">
    <property type="entry name" value="MFS_SLCO1C_OATP1C"/>
    <property type="match status" value="1"/>
</dbReference>
<evidence type="ECO:0000256" key="11">
    <source>
        <dbReference type="ARBA" id="ARBA00023180"/>
    </source>
</evidence>
<dbReference type="AlphaFoldDB" id="A0A6B0QQ30"/>
<evidence type="ECO:0000256" key="10">
    <source>
        <dbReference type="ARBA" id="ARBA00023157"/>
    </source>
</evidence>
<keyword evidence="10" id="KW-1015">Disulfide bond</keyword>
<keyword evidence="4" id="KW-1003">Cell membrane</keyword>
<dbReference type="SUPFAM" id="SSF103473">
    <property type="entry name" value="MFS general substrate transporter"/>
    <property type="match status" value="2"/>
</dbReference>
<comment type="catalytic activity">
    <reaction evidence="14">
        <text>L-thyroxine sulfate(out) = L-thyroxine sulfate(in)</text>
        <dbReference type="Rhea" id="RHEA:73311"/>
        <dbReference type="ChEBI" id="CHEBI:176512"/>
    </reaction>
</comment>
<evidence type="ECO:0000256" key="9">
    <source>
        <dbReference type="ARBA" id="ARBA00023136"/>
    </source>
</evidence>
<evidence type="ECO:0000259" key="19">
    <source>
        <dbReference type="PROSITE" id="PS51465"/>
    </source>
</evidence>
<feature type="transmembrane region" description="Helical" evidence="18">
    <location>
        <begin position="781"/>
        <end position="804"/>
    </location>
</feature>
<dbReference type="PROSITE" id="PS51465">
    <property type="entry name" value="KAZAL_2"/>
    <property type="match status" value="2"/>
</dbReference>
<evidence type="ECO:0000256" key="7">
    <source>
        <dbReference type="ARBA" id="ARBA00023055"/>
    </source>
</evidence>
<dbReference type="Proteomes" id="UP000322234">
    <property type="component" value="Unassembled WGS sequence"/>
</dbReference>
<evidence type="ECO:0000256" key="2">
    <source>
        <dbReference type="ARBA" id="ARBA00009657"/>
    </source>
</evidence>
<dbReference type="InterPro" id="IPR002350">
    <property type="entry name" value="Kazal_dom"/>
</dbReference>
<evidence type="ECO:0000256" key="8">
    <source>
        <dbReference type="ARBA" id="ARBA00023065"/>
    </source>
</evidence>
<evidence type="ECO:0000256" key="14">
    <source>
        <dbReference type="ARBA" id="ARBA00052624"/>
    </source>
</evidence>
<dbReference type="Pfam" id="PF07648">
    <property type="entry name" value="Kazal_2"/>
    <property type="match status" value="2"/>
</dbReference>
<feature type="transmembrane region" description="Helical" evidence="18">
    <location>
        <begin position="80"/>
        <end position="99"/>
    </location>
</feature>
<dbReference type="Gene3D" id="1.20.1250.20">
    <property type="entry name" value="MFS general substrate transporter like domains"/>
    <property type="match status" value="2"/>
</dbReference>
<keyword evidence="7" id="KW-0445">Lipid transport</keyword>
<dbReference type="GO" id="GO:0015125">
    <property type="term" value="F:bile acid transmembrane transporter activity"/>
    <property type="evidence" value="ECO:0007669"/>
    <property type="project" value="TreeGrafter"/>
</dbReference>
<comment type="caution">
    <text evidence="20">The sequence shown here is derived from an EMBL/GenBank/DDBJ whole genome shotgun (WGS) entry which is preliminary data.</text>
</comment>
<feature type="domain" description="Kazal-like" evidence="19">
    <location>
        <begin position="470"/>
        <end position="525"/>
    </location>
</feature>
<feature type="transmembrane region" description="Helical" evidence="18">
    <location>
        <begin position="355"/>
        <end position="373"/>
    </location>
</feature>
<evidence type="ECO:0000256" key="5">
    <source>
        <dbReference type="ARBA" id="ARBA00022692"/>
    </source>
</evidence>
<dbReference type="NCBIfam" id="TIGR00805">
    <property type="entry name" value="oat"/>
    <property type="match status" value="2"/>
</dbReference>
<organism evidence="20 21">
    <name type="scientific">Bos mutus</name>
    <name type="common">wild yak</name>
    <dbReference type="NCBI Taxonomy" id="72004"/>
    <lineage>
        <taxon>Eukaryota</taxon>
        <taxon>Metazoa</taxon>
        <taxon>Chordata</taxon>
        <taxon>Craniata</taxon>
        <taxon>Vertebrata</taxon>
        <taxon>Euteleostomi</taxon>
        <taxon>Mammalia</taxon>
        <taxon>Eutheria</taxon>
        <taxon>Laurasiatheria</taxon>
        <taxon>Artiodactyla</taxon>
        <taxon>Ruminantia</taxon>
        <taxon>Pecora</taxon>
        <taxon>Bovidae</taxon>
        <taxon>Bovinae</taxon>
        <taxon>Bos</taxon>
    </lineage>
</organism>
<comment type="catalytic activity">
    <reaction evidence="13">
        <text>L-thyroxine(out) = L-thyroxine(in)</text>
        <dbReference type="Rhea" id="RHEA:71819"/>
        <dbReference type="ChEBI" id="CHEBI:58448"/>
    </reaction>
</comment>
<keyword evidence="21" id="KW-1185">Reference proteome</keyword>
<feature type="transmembrane region" description="Helical" evidence="18">
    <location>
        <begin position="111"/>
        <end position="132"/>
    </location>
</feature>
<evidence type="ECO:0000256" key="4">
    <source>
        <dbReference type="ARBA" id="ARBA00022475"/>
    </source>
</evidence>
<evidence type="ECO:0000256" key="6">
    <source>
        <dbReference type="ARBA" id="ARBA00022989"/>
    </source>
</evidence>
<evidence type="ECO:0000256" key="12">
    <source>
        <dbReference type="ARBA" id="ARBA00050960"/>
    </source>
</evidence>
<evidence type="ECO:0000256" key="16">
    <source>
        <dbReference type="ARBA" id="ARBA00081851"/>
    </source>
</evidence>
<feature type="transmembrane region" description="Helical" evidence="18">
    <location>
        <begin position="700"/>
        <end position="722"/>
    </location>
</feature>
<evidence type="ECO:0000256" key="17">
    <source>
        <dbReference type="ARBA" id="ARBA00082740"/>
    </source>
</evidence>
<feature type="transmembrane region" description="Helical" evidence="18">
    <location>
        <begin position="393"/>
        <end position="413"/>
    </location>
</feature>
<dbReference type="PANTHER" id="PTHR11388">
    <property type="entry name" value="ORGANIC ANION TRANSPORTER"/>
    <property type="match status" value="1"/>
</dbReference>
<feature type="transmembrane region" description="Helical" evidence="18">
    <location>
        <begin position="978"/>
        <end position="1004"/>
    </location>
</feature>
<evidence type="ECO:0000256" key="15">
    <source>
        <dbReference type="ARBA" id="ARBA00067107"/>
    </source>
</evidence>
<dbReference type="InterPro" id="IPR004156">
    <property type="entry name" value="OATP"/>
</dbReference>
<keyword evidence="3" id="KW-0813">Transport</keyword>
<dbReference type="SUPFAM" id="SSF100895">
    <property type="entry name" value="Kazal-type serine protease inhibitors"/>
    <property type="match status" value="2"/>
</dbReference>
<evidence type="ECO:0000256" key="18">
    <source>
        <dbReference type="SAM" id="Phobius"/>
    </source>
</evidence>
<keyword evidence="6 18" id="KW-1133">Transmembrane helix</keyword>
<keyword evidence="11" id="KW-0325">Glycoprotein</keyword>
<name>A0A6B0QQ30_9CETA</name>
<gene>
    <name evidence="20" type="ORF">E5288_WYG013674</name>
</gene>
<evidence type="ECO:0000256" key="1">
    <source>
        <dbReference type="ARBA" id="ARBA00004651"/>
    </source>
</evidence>
<protein>
    <recommendedName>
        <fullName evidence="15">Solute carrier organic anion transporter family member 1C1</fullName>
    </recommendedName>
    <alternativeName>
        <fullName evidence="17">Solute carrier family 21 member 14</fullName>
    </alternativeName>
    <alternativeName>
        <fullName evidence="16">Thyroxine transporter</fullName>
    </alternativeName>
</protein>
<dbReference type="InterPro" id="IPR036259">
    <property type="entry name" value="MFS_trans_sf"/>
</dbReference>
<keyword evidence="9 18" id="KW-0472">Membrane</keyword>
<dbReference type="GO" id="GO:0043252">
    <property type="term" value="P:sodium-independent organic anion transport"/>
    <property type="evidence" value="ECO:0007669"/>
    <property type="project" value="TreeGrafter"/>
</dbReference>